<evidence type="ECO:0000256" key="6">
    <source>
        <dbReference type="ARBA" id="ARBA00023242"/>
    </source>
</evidence>
<dbReference type="InterPro" id="IPR008831">
    <property type="entry name" value="Mediator_Med31"/>
</dbReference>
<dbReference type="Gene3D" id="1.10.10.1340">
    <property type="entry name" value="Mediator of RNA polymerase II, submodule Med31 (Soh1)"/>
    <property type="match status" value="1"/>
</dbReference>
<comment type="caution">
    <text evidence="8">The sequence shown here is derived from an EMBL/GenBank/DDBJ whole genome shotgun (WGS) entry which is preliminary data.</text>
</comment>
<accession>A0ABP1FM99</accession>
<comment type="subunit">
    <text evidence="7">Component of the Mediator complex.</text>
</comment>
<keyword evidence="4 7" id="KW-0010">Activator</keyword>
<evidence type="ECO:0000256" key="4">
    <source>
        <dbReference type="ARBA" id="ARBA00023159"/>
    </source>
</evidence>
<evidence type="ECO:0000256" key="3">
    <source>
        <dbReference type="ARBA" id="ARBA00023015"/>
    </source>
</evidence>
<proteinExistence type="inferred from homology"/>
<comment type="function">
    <text evidence="7">Component of the Mediator complex, a coactivator involved in the regulated transcription of nearly all RNA polymerase II-dependent genes. Mediator functions as a bridge to convey information from gene-specific regulatory proteins to the basal RNA polymerase II transcription machinery. Mediator is recruited to promoters by direct interactions with regulatory proteins and serves as a scaffold for the assembly of a functional preinitiation complex with RNA polymerase II and the general transcription factors.</text>
</comment>
<keyword evidence="6 7" id="KW-0539">Nucleus</keyword>
<comment type="similarity">
    <text evidence="2 7">Belongs to the Mediator complex subunit 31 family.</text>
</comment>
<dbReference type="EMBL" id="CAXHTA020000001">
    <property type="protein sequence ID" value="CAL5218697.1"/>
    <property type="molecule type" value="Genomic_DNA"/>
</dbReference>
<evidence type="ECO:0000256" key="7">
    <source>
        <dbReference type="RuleBase" id="RU364129"/>
    </source>
</evidence>
<reference evidence="8 9" key="1">
    <citation type="submission" date="2024-06" db="EMBL/GenBank/DDBJ databases">
        <authorList>
            <person name="Kraege A."/>
            <person name="Thomma B."/>
        </authorList>
    </citation>
    <scope>NUCLEOTIDE SEQUENCE [LARGE SCALE GENOMIC DNA]</scope>
</reference>
<dbReference type="Proteomes" id="UP001497392">
    <property type="component" value="Unassembled WGS sequence"/>
</dbReference>
<protein>
    <recommendedName>
        <fullName evidence="7">Mediator of RNA polymerase II transcription subunit 31</fullName>
    </recommendedName>
</protein>
<evidence type="ECO:0000313" key="9">
    <source>
        <dbReference type="Proteomes" id="UP001497392"/>
    </source>
</evidence>
<dbReference type="Pfam" id="PF05669">
    <property type="entry name" value="Med31"/>
    <property type="match status" value="1"/>
</dbReference>
<evidence type="ECO:0000256" key="1">
    <source>
        <dbReference type="ARBA" id="ARBA00004123"/>
    </source>
</evidence>
<keyword evidence="5 7" id="KW-0804">Transcription</keyword>
<organism evidence="8 9">
    <name type="scientific">Coccomyxa viridis</name>
    <dbReference type="NCBI Taxonomy" id="1274662"/>
    <lineage>
        <taxon>Eukaryota</taxon>
        <taxon>Viridiplantae</taxon>
        <taxon>Chlorophyta</taxon>
        <taxon>core chlorophytes</taxon>
        <taxon>Trebouxiophyceae</taxon>
        <taxon>Trebouxiophyceae incertae sedis</taxon>
        <taxon>Coccomyxaceae</taxon>
        <taxon>Coccomyxa</taxon>
    </lineage>
</organism>
<sequence length="110" mass="13282">MSQQLDSRERFLLDLEFVNALASPQYLQHLVQARYMDDQAFIGYLRYLQYWHQPQYAKYIIYPHSLHFLDMLQRKDFRAALCIKGIKELIESQQFHFWQHKSSGPSEAQK</sequence>
<dbReference type="PANTHER" id="PTHR13186">
    <property type="entry name" value="MEDIATOR OF RNA POLYMERASE II TRANSCRIPTION SUBUNIT 31"/>
    <property type="match status" value="1"/>
</dbReference>
<comment type="subcellular location">
    <subcellularLocation>
        <location evidence="1 7">Nucleus</location>
    </subcellularLocation>
</comment>
<name>A0ABP1FM99_9CHLO</name>
<keyword evidence="9" id="KW-1185">Reference proteome</keyword>
<evidence type="ECO:0000256" key="2">
    <source>
        <dbReference type="ARBA" id="ARBA00006378"/>
    </source>
</evidence>
<gene>
    <name evidence="8" type="primary">g408</name>
    <name evidence="8" type="ORF">VP750_LOCUS356</name>
</gene>
<evidence type="ECO:0000313" key="8">
    <source>
        <dbReference type="EMBL" id="CAL5218697.1"/>
    </source>
</evidence>
<dbReference type="InterPro" id="IPR038089">
    <property type="entry name" value="Med31_sf"/>
</dbReference>
<evidence type="ECO:0000256" key="5">
    <source>
        <dbReference type="ARBA" id="ARBA00023163"/>
    </source>
</evidence>
<keyword evidence="3 7" id="KW-0805">Transcription regulation</keyword>